<dbReference type="AlphaFoldDB" id="A0AAE9AHN2"/>
<dbReference type="EMBL" id="CP090894">
    <property type="protein sequence ID" value="ULT97541.1"/>
    <property type="molecule type" value="Genomic_DNA"/>
</dbReference>
<evidence type="ECO:0000313" key="3">
    <source>
        <dbReference type="EMBL" id="ULT97541.1"/>
    </source>
</evidence>
<dbReference type="Proteomes" id="UP000827892">
    <property type="component" value="Chromosome IV"/>
</dbReference>
<feature type="compositionally biased region" description="Basic and acidic residues" evidence="2">
    <location>
        <begin position="452"/>
        <end position="465"/>
    </location>
</feature>
<keyword evidence="1" id="KW-0175">Coiled coil</keyword>
<feature type="compositionally biased region" description="Basic and acidic residues" evidence="2">
    <location>
        <begin position="10"/>
        <end position="20"/>
    </location>
</feature>
<feature type="region of interest" description="Disordered" evidence="2">
    <location>
        <begin position="431"/>
        <end position="486"/>
    </location>
</feature>
<name>A0AAE9AHN2_CAEBR</name>
<gene>
    <name evidence="3" type="ORF">L3Y34_005395</name>
</gene>
<protein>
    <submittedName>
        <fullName evidence="3">Uncharacterized protein</fullName>
    </submittedName>
</protein>
<accession>A0AAE9AHN2</accession>
<dbReference type="Gene3D" id="1.20.1170.10">
    <property type="match status" value="1"/>
</dbReference>
<feature type="region of interest" description="Disordered" evidence="2">
    <location>
        <begin position="504"/>
        <end position="530"/>
    </location>
</feature>
<feature type="compositionally biased region" description="Pro residues" evidence="2">
    <location>
        <begin position="403"/>
        <end position="413"/>
    </location>
</feature>
<feature type="compositionally biased region" description="Pro residues" evidence="2">
    <location>
        <begin position="515"/>
        <end position="528"/>
    </location>
</feature>
<organism evidence="3 4">
    <name type="scientific">Caenorhabditis briggsae</name>
    <dbReference type="NCBI Taxonomy" id="6238"/>
    <lineage>
        <taxon>Eukaryota</taxon>
        <taxon>Metazoa</taxon>
        <taxon>Ecdysozoa</taxon>
        <taxon>Nematoda</taxon>
        <taxon>Chromadorea</taxon>
        <taxon>Rhabditida</taxon>
        <taxon>Rhabditina</taxon>
        <taxon>Rhabditomorpha</taxon>
        <taxon>Rhabditoidea</taxon>
        <taxon>Rhabditidae</taxon>
        <taxon>Peloderinae</taxon>
        <taxon>Caenorhabditis</taxon>
    </lineage>
</organism>
<feature type="coiled-coil region" evidence="1">
    <location>
        <begin position="102"/>
        <end position="136"/>
    </location>
</feature>
<feature type="region of interest" description="Disordered" evidence="2">
    <location>
        <begin position="377"/>
        <end position="415"/>
    </location>
</feature>
<evidence type="ECO:0000256" key="1">
    <source>
        <dbReference type="SAM" id="Coils"/>
    </source>
</evidence>
<sequence>MLSIRSGRVKTREELRNEAEQREQEIKRLHKLLETQTESMLQNQKMHHIIEELERKDMQILNFQLSTVKENRMINKNFDNLIGVIEKSLEQKNEQKSVDWRVQSLRRELAVKKEKISALERENRHLEKENKSQEEIFRLKEHQFHMMMDGKNHLVGRFGTDVSDYFQEMIAKNRTLEDTVETLQDKVEDMEEDETKMQNEIKKLKEELEHEKRKNLELKEWMNLKEERLRELREEKDEKIEELRKEIQQLKESQDSKIYAHISIENIVDLAAALNGPDAPAEPMSRAQECTKLFEKITKEDPEATKFLAVQDMVDLIWDGKSKEEILRIVYNLRQHKKWAELPNWRTTEELEAMLKKLGLKDPKDIKMLKKSDLKKAGKLGNMVKAPECRPKVSQGPKEPEEAPPPQQAPPHPSTLGAQYWRRWMLTPEQTGRGAAQAPPPPAAPEPDLDDEIHRQMHTPEEMRRAAQQAPPRQQAPPPLTAEQQRAREVELVLQMHRVFERTPGRQQPMWDAQAPPPQAPPILPLPPQDLRQLGEGNFVIMNGQTYTWAEYENRRNARGQQ</sequence>
<feature type="region of interest" description="Disordered" evidence="2">
    <location>
        <begin position="1"/>
        <end position="20"/>
    </location>
</feature>
<reference evidence="3 4" key="1">
    <citation type="submission" date="2022-05" db="EMBL/GenBank/DDBJ databases">
        <title>Chromosome-level reference genomes for two strains of Caenorhabditis briggsae: an improved platform for comparative genomics.</title>
        <authorList>
            <person name="Stevens L."/>
            <person name="Andersen E.C."/>
        </authorList>
    </citation>
    <scope>NUCLEOTIDE SEQUENCE [LARGE SCALE GENOMIC DNA]</scope>
    <source>
        <strain evidence="3">QX1410_ONT</strain>
        <tissue evidence="3">Whole-organism</tissue>
    </source>
</reference>
<feature type="coiled-coil region" evidence="1">
    <location>
        <begin position="166"/>
        <end position="256"/>
    </location>
</feature>
<evidence type="ECO:0000256" key="2">
    <source>
        <dbReference type="SAM" id="MobiDB-lite"/>
    </source>
</evidence>
<evidence type="ECO:0000313" key="4">
    <source>
        <dbReference type="Proteomes" id="UP000827892"/>
    </source>
</evidence>
<proteinExistence type="predicted"/>